<keyword evidence="1" id="KW-1133">Transmembrane helix</keyword>
<dbReference type="OrthoDB" id="472871at2"/>
<feature type="transmembrane region" description="Helical" evidence="1">
    <location>
        <begin position="7"/>
        <end position="26"/>
    </location>
</feature>
<name>A0A3N6P3G9_9CYAN</name>
<dbReference type="RefSeq" id="WP_124147097.1">
    <property type="nucleotide sequence ID" value="NZ_CAWOKI010000225.1"/>
</dbReference>
<dbReference type="EMBL" id="RCBY01000184">
    <property type="protein sequence ID" value="RQH30026.1"/>
    <property type="molecule type" value="Genomic_DNA"/>
</dbReference>
<comment type="caution">
    <text evidence="2">The sequence shown here is derived from an EMBL/GenBank/DDBJ whole genome shotgun (WGS) entry which is preliminary data.</text>
</comment>
<dbReference type="Proteomes" id="UP000269154">
    <property type="component" value="Unassembled WGS sequence"/>
</dbReference>
<keyword evidence="1" id="KW-0472">Membrane</keyword>
<evidence type="ECO:0000313" key="2">
    <source>
        <dbReference type="EMBL" id="RQH30026.1"/>
    </source>
</evidence>
<organism evidence="2 3">
    <name type="scientific">Okeania hirsuta</name>
    <dbReference type="NCBI Taxonomy" id="1458930"/>
    <lineage>
        <taxon>Bacteria</taxon>
        <taxon>Bacillati</taxon>
        <taxon>Cyanobacteriota</taxon>
        <taxon>Cyanophyceae</taxon>
        <taxon>Oscillatoriophycideae</taxon>
        <taxon>Oscillatoriales</taxon>
        <taxon>Microcoleaceae</taxon>
        <taxon>Okeania</taxon>
    </lineage>
</organism>
<sequence length="68" mass="8017">MLPTRAFLYIGTVTFFINAFNQLIILNSLYSFFKWSIGLIVGIVFIWIAASFETRREQINNLLQNWIE</sequence>
<protein>
    <submittedName>
        <fullName evidence="2">Uncharacterized protein</fullName>
    </submittedName>
</protein>
<evidence type="ECO:0000256" key="1">
    <source>
        <dbReference type="SAM" id="Phobius"/>
    </source>
</evidence>
<feature type="transmembrane region" description="Helical" evidence="1">
    <location>
        <begin position="32"/>
        <end position="52"/>
    </location>
</feature>
<evidence type="ECO:0000313" key="3">
    <source>
        <dbReference type="Proteomes" id="UP000269154"/>
    </source>
</evidence>
<gene>
    <name evidence="2" type="ORF">D5R40_24245</name>
</gene>
<keyword evidence="3" id="KW-1185">Reference proteome</keyword>
<keyword evidence="1" id="KW-0812">Transmembrane</keyword>
<dbReference type="AlphaFoldDB" id="A0A3N6P3G9"/>
<reference evidence="2 3" key="1">
    <citation type="journal article" date="2018" name="ACS Chem. Biol.">
        <title>Ketoreductase domain dysfunction expands chemodiversity: malyngamide biosynthesis in the cyanobacterium Okeania hirsuta.</title>
        <authorList>
            <person name="Moss N.A."/>
            <person name="Leao T."/>
            <person name="Rankin M."/>
            <person name="McCullough T.M."/>
            <person name="Qu P."/>
            <person name="Korobeynikov A."/>
            <person name="Smith J.L."/>
            <person name="Gerwick L."/>
            <person name="Gerwick W.H."/>
        </authorList>
    </citation>
    <scope>NUCLEOTIDE SEQUENCE [LARGE SCALE GENOMIC DNA]</scope>
    <source>
        <strain evidence="2 3">PAB10Feb10-1</strain>
    </source>
</reference>
<accession>A0A3N6P3G9</accession>
<proteinExistence type="predicted"/>